<keyword evidence="6" id="KW-1185">Reference proteome</keyword>
<evidence type="ECO:0000259" key="5">
    <source>
        <dbReference type="Pfam" id="PF23419"/>
    </source>
</evidence>
<feature type="domain" description="E3 ubiquitin-protein ligase RFWD3-like WD40" evidence="5">
    <location>
        <begin position="199"/>
        <end position="371"/>
    </location>
</feature>
<evidence type="ECO:0000256" key="2">
    <source>
        <dbReference type="ARBA" id="ARBA00022737"/>
    </source>
</evidence>
<dbReference type="InterPro" id="IPR056527">
    <property type="entry name" value="WD40_RFWD3"/>
</dbReference>
<keyword evidence="1 3" id="KW-0853">WD repeat</keyword>
<feature type="compositionally biased region" description="Polar residues" evidence="4">
    <location>
        <begin position="309"/>
        <end position="386"/>
    </location>
</feature>
<dbReference type="Pfam" id="PF23419">
    <property type="entry name" value="WD40_RFWD3"/>
    <property type="match status" value="1"/>
</dbReference>
<evidence type="ECO:0000313" key="6">
    <source>
        <dbReference type="Proteomes" id="UP001652625"/>
    </source>
</evidence>
<name>A0ABM4C5Z8_HYDVU</name>
<sequence length="692" mass="76495">MPELLLATAGDDLRLWAMPTLNLHSVKNETNANLTSCSCSPNGQLIAYAHEGGGLNIASLQEDDQDVINIPTSCEQSSVAFNGNSRYLVSSGVDHIVCIWDIKSKTAKRIYKDHTHPVTCSIFNYNDNTIASSSNHGNILLTNVQSGISSEPLSTGENQAIRSLNYSHFVRSLLASINDSGAVSLWDTKEKKLTKTFTDHKGPGTKVSFSPLNDMLLCSSGLDKRIIFYDVTGKKMVKTINTEGPVTCCEFMHDGCTVAAGTVSGKLYLFDLRQGSTPVKVVTAHKTSVRSVSFQMIPKEKSPNRIPADNNSLGRAESMSQKENSLEVTNNIQQPSEGSASQINNTPTYTTMNNIQNNASSLNQRENTSSSMVQRENASSSMVQRENSTVNLNNMLNLNKVANLKVSQGNTATPKKAAKLVMQNSDDIFSPIPIDVNIRKAAVSRQKSTPKVYSFLAETNVTSSEEIRPSYLRSKSSFSKFSSIARSTDDLSNIQKKGREKDADKDSIDSGKRGILGFKSPFKKKHVKHSDESETSSIESFDQNSKSPMAGRRDKNEQKSDRSIDSFTSVKISNASEQLYNVTKIDSNQFATDIQHSLAMQATSPGNHTAEVNDYHSSFQIELIKSMIDDAMEESRTAVHDAIVNLQVEMLRQMEIQKEQIRQMILNHSVNEDLVSEVKRLRAENERLRLKY</sequence>
<protein>
    <submittedName>
        <fullName evidence="7">Protein NEDD1 isoform X2</fullName>
    </submittedName>
</protein>
<accession>A0ABM4C5Z8</accession>
<feature type="repeat" description="WD" evidence="3">
    <location>
        <begin position="78"/>
        <end position="110"/>
    </location>
</feature>
<dbReference type="InterPro" id="IPR001680">
    <property type="entry name" value="WD40_rpt"/>
</dbReference>
<evidence type="ECO:0000256" key="3">
    <source>
        <dbReference type="PROSITE-ProRule" id="PRU00221"/>
    </source>
</evidence>
<reference evidence="7" key="1">
    <citation type="submission" date="2025-08" db="UniProtKB">
        <authorList>
            <consortium name="RefSeq"/>
        </authorList>
    </citation>
    <scope>IDENTIFICATION</scope>
</reference>
<evidence type="ECO:0000256" key="1">
    <source>
        <dbReference type="ARBA" id="ARBA00022574"/>
    </source>
</evidence>
<dbReference type="Proteomes" id="UP001652625">
    <property type="component" value="Chromosome 07"/>
</dbReference>
<keyword evidence="2" id="KW-0677">Repeat</keyword>
<feature type="compositionally biased region" description="Basic and acidic residues" evidence="4">
    <location>
        <begin position="551"/>
        <end position="564"/>
    </location>
</feature>
<evidence type="ECO:0000256" key="4">
    <source>
        <dbReference type="SAM" id="MobiDB-lite"/>
    </source>
</evidence>
<gene>
    <name evidence="7" type="primary">LOC100202642</name>
</gene>
<dbReference type="InterPro" id="IPR019775">
    <property type="entry name" value="WD40_repeat_CS"/>
</dbReference>
<dbReference type="InterPro" id="IPR052818">
    <property type="entry name" value="NEDD1_Spindle_Assembly"/>
</dbReference>
<dbReference type="RefSeq" id="XP_065657014.1">
    <property type="nucleotide sequence ID" value="XM_065800942.1"/>
</dbReference>
<dbReference type="PROSITE" id="PS50082">
    <property type="entry name" value="WD_REPEATS_2"/>
    <property type="match status" value="1"/>
</dbReference>
<feature type="region of interest" description="Disordered" evidence="4">
    <location>
        <begin position="298"/>
        <end position="386"/>
    </location>
</feature>
<proteinExistence type="predicted"/>
<feature type="compositionally biased region" description="Polar residues" evidence="4">
    <location>
        <begin position="535"/>
        <end position="547"/>
    </location>
</feature>
<dbReference type="InterPro" id="IPR036322">
    <property type="entry name" value="WD40_repeat_dom_sf"/>
</dbReference>
<feature type="region of interest" description="Disordered" evidence="4">
    <location>
        <begin position="492"/>
        <end position="564"/>
    </location>
</feature>
<dbReference type="Gene3D" id="2.130.10.10">
    <property type="entry name" value="YVTN repeat-like/Quinoprotein amine dehydrogenase"/>
    <property type="match status" value="2"/>
</dbReference>
<dbReference type="GeneID" id="100202642"/>
<dbReference type="SUPFAM" id="SSF50978">
    <property type="entry name" value="WD40 repeat-like"/>
    <property type="match status" value="1"/>
</dbReference>
<dbReference type="Pfam" id="PF00400">
    <property type="entry name" value="WD40"/>
    <property type="match status" value="2"/>
</dbReference>
<evidence type="ECO:0000313" key="7">
    <source>
        <dbReference type="RefSeq" id="XP_065657014.1"/>
    </source>
</evidence>
<dbReference type="InterPro" id="IPR015943">
    <property type="entry name" value="WD40/YVTN_repeat-like_dom_sf"/>
</dbReference>
<dbReference type="PANTHER" id="PTHR44414:SF1">
    <property type="entry name" value="PROTEIN NEDD1"/>
    <property type="match status" value="1"/>
</dbReference>
<dbReference type="PANTHER" id="PTHR44414">
    <property type="entry name" value="PROTEIN NEDD1"/>
    <property type="match status" value="1"/>
</dbReference>
<dbReference type="SMART" id="SM00320">
    <property type="entry name" value="WD40"/>
    <property type="match status" value="6"/>
</dbReference>
<organism evidence="6 7">
    <name type="scientific">Hydra vulgaris</name>
    <name type="common">Hydra</name>
    <name type="synonym">Hydra attenuata</name>
    <dbReference type="NCBI Taxonomy" id="6087"/>
    <lineage>
        <taxon>Eukaryota</taxon>
        <taxon>Metazoa</taxon>
        <taxon>Cnidaria</taxon>
        <taxon>Hydrozoa</taxon>
        <taxon>Hydroidolina</taxon>
        <taxon>Anthoathecata</taxon>
        <taxon>Aplanulata</taxon>
        <taxon>Hydridae</taxon>
        <taxon>Hydra</taxon>
    </lineage>
</organism>
<dbReference type="PROSITE" id="PS00678">
    <property type="entry name" value="WD_REPEATS_1"/>
    <property type="match status" value="1"/>
</dbReference>
<feature type="compositionally biased region" description="Basic and acidic residues" evidence="4">
    <location>
        <begin position="497"/>
        <end position="512"/>
    </location>
</feature>